<dbReference type="Pfam" id="PF03349">
    <property type="entry name" value="Toluene_X"/>
    <property type="match status" value="1"/>
</dbReference>
<keyword evidence="3" id="KW-1134">Transmembrane beta strand</keyword>
<dbReference type="PANTHER" id="PTHR35093">
    <property type="entry name" value="OUTER MEMBRANE PROTEIN NMB0088-RELATED"/>
    <property type="match status" value="1"/>
</dbReference>
<evidence type="ECO:0000256" key="2">
    <source>
        <dbReference type="ARBA" id="ARBA00008163"/>
    </source>
</evidence>
<accession>A0A2K1Q1I5</accession>
<reference evidence="9 10" key="1">
    <citation type="submission" date="2017-08" db="EMBL/GenBank/DDBJ databases">
        <title>Lysobacter sylvestris genome.</title>
        <authorList>
            <person name="Zhang D.-C."/>
            <person name="Albuquerque L."/>
            <person name="Franca L."/>
            <person name="Froufe H.J.C."/>
            <person name="Barroso C."/>
            <person name="Egas C."/>
            <person name="Da Costa M."/>
            <person name="Margesin R."/>
        </authorList>
    </citation>
    <scope>NUCLEOTIDE SEQUENCE [LARGE SCALE GENOMIC DNA]</scope>
    <source>
        <strain evidence="9 10">AM20-91</strain>
    </source>
</reference>
<evidence type="ECO:0000313" key="9">
    <source>
        <dbReference type="EMBL" id="PNS08909.1"/>
    </source>
</evidence>
<dbReference type="GO" id="GO:0009279">
    <property type="term" value="C:cell outer membrane"/>
    <property type="evidence" value="ECO:0007669"/>
    <property type="project" value="UniProtKB-SubCell"/>
</dbReference>
<feature type="chain" id="PRO_5014395793" evidence="8">
    <location>
        <begin position="27"/>
        <end position="480"/>
    </location>
</feature>
<evidence type="ECO:0000256" key="1">
    <source>
        <dbReference type="ARBA" id="ARBA00004571"/>
    </source>
</evidence>
<dbReference type="EMBL" id="NPZB01000001">
    <property type="protein sequence ID" value="PNS08909.1"/>
    <property type="molecule type" value="Genomic_DNA"/>
</dbReference>
<gene>
    <name evidence="9" type="ORF">Lysil_0538</name>
</gene>
<evidence type="ECO:0000256" key="4">
    <source>
        <dbReference type="ARBA" id="ARBA00022692"/>
    </source>
</evidence>
<evidence type="ECO:0000256" key="3">
    <source>
        <dbReference type="ARBA" id="ARBA00022452"/>
    </source>
</evidence>
<comment type="caution">
    <text evidence="9">The sequence shown here is derived from an EMBL/GenBank/DDBJ whole genome shotgun (WGS) entry which is preliminary data.</text>
</comment>
<dbReference type="Proteomes" id="UP000236220">
    <property type="component" value="Unassembled WGS sequence"/>
</dbReference>
<evidence type="ECO:0000313" key="10">
    <source>
        <dbReference type="Proteomes" id="UP000236220"/>
    </source>
</evidence>
<dbReference type="GO" id="GO:0015483">
    <property type="term" value="F:long-chain fatty acid transporting porin activity"/>
    <property type="evidence" value="ECO:0007669"/>
    <property type="project" value="TreeGrafter"/>
</dbReference>
<evidence type="ECO:0000256" key="8">
    <source>
        <dbReference type="SAM" id="SignalP"/>
    </source>
</evidence>
<organism evidence="9 10">
    <name type="scientific">Solilutibacter silvestris</name>
    <dbReference type="NCBI Taxonomy" id="1645665"/>
    <lineage>
        <taxon>Bacteria</taxon>
        <taxon>Pseudomonadati</taxon>
        <taxon>Pseudomonadota</taxon>
        <taxon>Gammaproteobacteria</taxon>
        <taxon>Lysobacterales</taxon>
        <taxon>Lysobacteraceae</taxon>
        <taxon>Solilutibacter</taxon>
    </lineage>
</organism>
<dbReference type="RefSeq" id="WP_165782363.1">
    <property type="nucleotide sequence ID" value="NZ_NPZB01000001.1"/>
</dbReference>
<protein>
    <submittedName>
        <fullName evidence="9">Long-chain fatty acid transport protein</fullName>
    </submittedName>
</protein>
<keyword evidence="7" id="KW-0998">Cell outer membrane</keyword>
<keyword evidence="4" id="KW-0812">Transmembrane</keyword>
<keyword evidence="6" id="KW-0472">Membrane</keyword>
<keyword evidence="5 8" id="KW-0732">Signal</keyword>
<dbReference type="InterPro" id="IPR005017">
    <property type="entry name" value="OMPP1/FadL/TodX"/>
</dbReference>
<dbReference type="PANTHER" id="PTHR35093:SF3">
    <property type="entry name" value="LONG-CHAIN FATTY ACID TRANSPORT PROTEIN"/>
    <property type="match status" value="1"/>
</dbReference>
<evidence type="ECO:0000256" key="6">
    <source>
        <dbReference type="ARBA" id="ARBA00023136"/>
    </source>
</evidence>
<dbReference type="Gene3D" id="2.40.160.60">
    <property type="entry name" value="Outer membrane protein transport protein (OMPP1/FadL/TodX)"/>
    <property type="match status" value="1"/>
</dbReference>
<comment type="similarity">
    <text evidence="2">Belongs to the OmpP1/FadL family.</text>
</comment>
<comment type="subcellular location">
    <subcellularLocation>
        <location evidence="1">Cell outer membrane</location>
        <topology evidence="1">Multi-pass membrane protein</topology>
    </subcellularLocation>
</comment>
<proteinExistence type="inferred from homology"/>
<dbReference type="AlphaFoldDB" id="A0A2K1Q1I5"/>
<dbReference type="SUPFAM" id="SSF56935">
    <property type="entry name" value="Porins"/>
    <property type="match status" value="1"/>
</dbReference>
<evidence type="ECO:0000256" key="5">
    <source>
        <dbReference type="ARBA" id="ARBA00022729"/>
    </source>
</evidence>
<keyword evidence="10" id="KW-1185">Reference proteome</keyword>
<feature type="signal peptide" evidence="8">
    <location>
        <begin position="1"/>
        <end position="26"/>
    </location>
</feature>
<sequence length="480" mass="49815">MHKNTRRLSTLAVAVIGLIAAGQAGASGFQLRENSVKNIGRAYAGSTVASDGSSVYNNPAAMVNANGNLFQADVAGIDLTAKFSGSASFPTPLGPQPISGGNGGDPGSLTAVPAMSAIFKMKGALEGLTLGVGVDAPYGLKTEYEKGWIGRYNATVSSVKAVDLTLSAAVQVTPMLSAGIGLVYERIDVTLGKDIPLSAILVGGLCSNPQSPCPPAQAGALAATPDGNSTLKGKDNAVGFIAGLQLKPSDTFTIGYAHRSAIRHHIDGNAAFTTPGQFQGMQPGFRLLSTNPALPAAQRAGLAVLGNGFVDAKGRASVSTPSTDTLSVDWKVSDRVNLYGEVQQTGWSSLKSVDISFSNPYQPQSSEAFNWKDSTFASIGVDYKLNDAFTLRGGVGFDKTPTNNTDRTPRLPDNDRTLFSVGGTWNATKALSVDAGYTRVEIKSPTVNLSANAAAGRYNNLTGSFKGHADVFGFAASYKF</sequence>
<name>A0A2K1Q1I5_9GAMM</name>
<evidence type="ECO:0000256" key="7">
    <source>
        <dbReference type="ARBA" id="ARBA00023237"/>
    </source>
</evidence>